<evidence type="ECO:0000256" key="13">
    <source>
        <dbReference type="SAM" id="Phobius"/>
    </source>
</evidence>
<evidence type="ECO:0000256" key="11">
    <source>
        <dbReference type="ARBA" id="ARBA00023136"/>
    </source>
</evidence>
<keyword evidence="11 13" id="KW-0472">Membrane</keyword>
<proteinExistence type="inferred from homology"/>
<dbReference type="GO" id="GO:0015078">
    <property type="term" value="F:proton transmembrane transporter activity"/>
    <property type="evidence" value="ECO:0007669"/>
    <property type="project" value="InterPro"/>
</dbReference>
<keyword evidence="4 12" id="KW-0813">Transport</keyword>
<evidence type="ECO:0000256" key="10">
    <source>
        <dbReference type="ARBA" id="ARBA00023128"/>
    </source>
</evidence>
<geneLocation type="mitochondrion" evidence="14"/>
<accession>E3VTD0</accession>
<dbReference type="InterPro" id="IPR001421">
    <property type="entry name" value="ATP8_metazoa"/>
</dbReference>
<sequence>MPQMAPLSWLMLMFMFISILILFNTINYWSFIYSTKSYSLSKKNNLLNWKW</sequence>
<dbReference type="GO" id="GO:0045259">
    <property type="term" value="C:proton-transporting ATP synthase complex"/>
    <property type="evidence" value="ECO:0007669"/>
    <property type="project" value="UniProtKB-KW"/>
</dbReference>
<evidence type="ECO:0000256" key="9">
    <source>
        <dbReference type="ARBA" id="ARBA00023065"/>
    </source>
</evidence>
<evidence type="ECO:0000256" key="7">
    <source>
        <dbReference type="ARBA" id="ARBA00022781"/>
    </source>
</evidence>
<evidence type="ECO:0000256" key="1">
    <source>
        <dbReference type="ARBA" id="ARBA00004304"/>
    </source>
</evidence>
<organism evidence="14">
    <name type="scientific">Elateroides dermestoides</name>
    <name type="common">large timberworm</name>
    <dbReference type="NCBI Taxonomy" id="295947"/>
    <lineage>
        <taxon>Eukaryota</taxon>
        <taxon>Metazoa</taxon>
        <taxon>Ecdysozoa</taxon>
        <taxon>Arthropoda</taxon>
        <taxon>Hexapoda</taxon>
        <taxon>Insecta</taxon>
        <taxon>Pterygota</taxon>
        <taxon>Neoptera</taxon>
        <taxon>Endopterygota</taxon>
        <taxon>Coleoptera</taxon>
        <taxon>Polyphaga</taxon>
        <taxon>Cucujiformia</taxon>
        <taxon>Hylecoetinae</taxon>
        <taxon>Elateroides</taxon>
    </lineage>
</organism>
<evidence type="ECO:0000256" key="8">
    <source>
        <dbReference type="ARBA" id="ARBA00022989"/>
    </source>
</evidence>
<gene>
    <name evidence="14" type="primary">ATP8</name>
</gene>
<reference evidence="14" key="1">
    <citation type="journal article" date="2010" name="Nucleic Acids Res.">
        <title>Why barcode? High-throughput multiplex sequencing of mitochondrial genomes for molecular systematics.</title>
        <authorList>
            <person name="Timmermans M.J."/>
            <person name="Dodsworth S."/>
            <person name="Culverwell C.L."/>
            <person name="Bocak L."/>
            <person name="Ahrens D."/>
            <person name="Littlewood D.T."/>
            <person name="Pons J."/>
            <person name="Vogler A.P."/>
        </authorList>
    </citation>
    <scope>NUCLEOTIDE SEQUENCE</scope>
</reference>
<dbReference type="EMBL" id="HQ232820">
    <property type="protein sequence ID" value="ADO60568.1"/>
    <property type="molecule type" value="Genomic_DNA"/>
</dbReference>
<dbReference type="Pfam" id="PF00895">
    <property type="entry name" value="ATP-synt_8"/>
    <property type="match status" value="1"/>
</dbReference>
<feature type="transmembrane region" description="Helical" evidence="13">
    <location>
        <begin position="12"/>
        <end position="33"/>
    </location>
</feature>
<evidence type="ECO:0000256" key="4">
    <source>
        <dbReference type="ARBA" id="ARBA00022448"/>
    </source>
</evidence>
<comment type="subcellular location">
    <subcellularLocation>
        <location evidence="1 12">Mitochondrion membrane</location>
        <topology evidence="1 12">Single-pass membrane protein</topology>
    </subcellularLocation>
</comment>
<protein>
    <recommendedName>
        <fullName evidence="12">ATP synthase complex subunit 8</fullName>
    </recommendedName>
</protein>
<dbReference type="GO" id="GO:0031966">
    <property type="term" value="C:mitochondrial membrane"/>
    <property type="evidence" value="ECO:0007669"/>
    <property type="project" value="UniProtKB-SubCell"/>
</dbReference>
<keyword evidence="9 12" id="KW-0406">Ion transport</keyword>
<evidence type="ECO:0000256" key="6">
    <source>
        <dbReference type="ARBA" id="ARBA00022692"/>
    </source>
</evidence>
<keyword evidence="6 12" id="KW-0812">Transmembrane</keyword>
<comment type="similarity">
    <text evidence="2 12">Belongs to the ATPase protein 8 family.</text>
</comment>
<evidence type="ECO:0000313" key="14">
    <source>
        <dbReference type="EMBL" id="ADO60568.1"/>
    </source>
</evidence>
<dbReference type="GO" id="GO:0015986">
    <property type="term" value="P:proton motive force-driven ATP synthesis"/>
    <property type="evidence" value="ECO:0007669"/>
    <property type="project" value="InterPro"/>
</dbReference>
<keyword evidence="7 12" id="KW-0375">Hydrogen ion transport</keyword>
<evidence type="ECO:0000256" key="2">
    <source>
        <dbReference type="ARBA" id="ARBA00008892"/>
    </source>
</evidence>
<evidence type="ECO:0000256" key="5">
    <source>
        <dbReference type="ARBA" id="ARBA00022547"/>
    </source>
</evidence>
<keyword evidence="10 12" id="KW-0496">Mitochondrion</keyword>
<comment type="subunit">
    <text evidence="3">F-type ATPases have 2 components, CF(1) - the catalytic core - and CF(0) - the membrane proton channel.</text>
</comment>
<evidence type="ECO:0000256" key="3">
    <source>
        <dbReference type="ARBA" id="ARBA00011291"/>
    </source>
</evidence>
<keyword evidence="8 13" id="KW-1133">Transmembrane helix</keyword>
<dbReference type="AlphaFoldDB" id="E3VTD0"/>
<evidence type="ECO:0000256" key="12">
    <source>
        <dbReference type="RuleBase" id="RU003661"/>
    </source>
</evidence>
<name>E3VTD0_9CUCU</name>
<keyword evidence="5 12" id="KW-0138">CF(0)</keyword>